<reference evidence="2" key="1">
    <citation type="journal article" date="2022" name="Mol. Ecol. Resour.">
        <title>The genomes of chicory, endive, great burdock and yacon provide insights into Asteraceae palaeo-polyploidization history and plant inulin production.</title>
        <authorList>
            <person name="Fan W."/>
            <person name="Wang S."/>
            <person name="Wang H."/>
            <person name="Wang A."/>
            <person name="Jiang F."/>
            <person name="Liu H."/>
            <person name="Zhao H."/>
            <person name="Xu D."/>
            <person name="Zhang Y."/>
        </authorList>
    </citation>
    <scope>NUCLEOTIDE SEQUENCE [LARGE SCALE GENOMIC DNA]</scope>
    <source>
        <strain evidence="2">cv. Niubang</strain>
    </source>
</reference>
<accession>A0ACB9C2I0</accession>
<sequence>MAIRQFTIIALVFFAIVGMAFAAADAPAPSASPGGGAASGGDGGGAGGATAGAPTGTDGLAGAPAEGPGATGDASTFKISSVVAVMNVVTAALGKNYS</sequence>
<reference evidence="1 2" key="2">
    <citation type="journal article" date="2022" name="Mol. Ecol. Resour.">
        <title>The genomes of chicory, endive, great burdock and yacon provide insights into Asteraceae paleo-polyploidization history and plant inulin production.</title>
        <authorList>
            <person name="Fan W."/>
            <person name="Wang S."/>
            <person name="Wang H."/>
            <person name="Wang A."/>
            <person name="Jiang F."/>
            <person name="Liu H."/>
            <person name="Zhao H."/>
            <person name="Xu D."/>
            <person name="Zhang Y."/>
        </authorList>
    </citation>
    <scope>NUCLEOTIDE SEQUENCE [LARGE SCALE GENOMIC DNA]</scope>
    <source>
        <strain evidence="2">cv. Niubang</strain>
    </source>
</reference>
<evidence type="ECO:0000313" key="1">
    <source>
        <dbReference type="EMBL" id="KAI3728367.1"/>
    </source>
</evidence>
<protein>
    <submittedName>
        <fullName evidence="1">Uncharacterized protein</fullName>
    </submittedName>
</protein>
<gene>
    <name evidence="1" type="ORF">L6452_17001</name>
</gene>
<comment type="caution">
    <text evidence="1">The sequence shown here is derived from an EMBL/GenBank/DDBJ whole genome shotgun (WGS) entry which is preliminary data.</text>
</comment>
<organism evidence="1 2">
    <name type="scientific">Arctium lappa</name>
    <name type="common">Greater burdock</name>
    <name type="synonym">Lappa major</name>
    <dbReference type="NCBI Taxonomy" id="4217"/>
    <lineage>
        <taxon>Eukaryota</taxon>
        <taxon>Viridiplantae</taxon>
        <taxon>Streptophyta</taxon>
        <taxon>Embryophyta</taxon>
        <taxon>Tracheophyta</taxon>
        <taxon>Spermatophyta</taxon>
        <taxon>Magnoliopsida</taxon>
        <taxon>eudicotyledons</taxon>
        <taxon>Gunneridae</taxon>
        <taxon>Pentapetalae</taxon>
        <taxon>asterids</taxon>
        <taxon>campanulids</taxon>
        <taxon>Asterales</taxon>
        <taxon>Asteraceae</taxon>
        <taxon>Carduoideae</taxon>
        <taxon>Cardueae</taxon>
        <taxon>Arctiinae</taxon>
        <taxon>Arctium</taxon>
    </lineage>
</organism>
<dbReference type="EMBL" id="CM042051">
    <property type="protein sequence ID" value="KAI3728367.1"/>
    <property type="molecule type" value="Genomic_DNA"/>
</dbReference>
<proteinExistence type="predicted"/>
<keyword evidence="2" id="KW-1185">Reference proteome</keyword>
<name>A0ACB9C2I0_ARCLA</name>
<evidence type="ECO:0000313" key="2">
    <source>
        <dbReference type="Proteomes" id="UP001055879"/>
    </source>
</evidence>
<dbReference type="Proteomes" id="UP001055879">
    <property type="component" value="Linkage Group LG05"/>
</dbReference>